<dbReference type="HOGENOM" id="CLU_2254861_0_0_1"/>
<proteinExistence type="predicted"/>
<evidence type="ECO:0000313" key="1">
    <source>
        <dbReference type="EnsemblPlants" id="KQK90150"/>
    </source>
</evidence>
<accession>K4AH06</accession>
<dbReference type="AlphaFoldDB" id="K4AH06"/>
<dbReference type="EMBL" id="AGNK02005897">
    <property type="status" value="NOT_ANNOTATED_CDS"/>
    <property type="molecule type" value="Genomic_DNA"/>
</dbReference>
<dbReference type="InParanoid" id="K4AH06"/>
<organism evidence="1 2">
    <name type="scientific">Setaria italica</name>
    <name type="common">Foxtail millet</name>
    <name type="synonym">Panicum italicum</name>
    <dbReference type="NCBI Taxonomy" id="4555"/>
    <lineage>
        <taxon>Eukaryota</taxon>
        <taxon>Viridiplantae</taxon>
        <taxon>Streptophyta</taxon>
        <taxon>Embryophyta</taxon>
        <taxon>Tracheophyta</taxon>
        <taxon>Spermatophyta</taxon>
        <taxon>Magnoliopsida</taxon>
        <taxon>Liliopsida</taxon>
        <taxon>Poales</taxon>
        <taxon>Poaceae</taxon>
        <taxon>PACMAD clade</taxon>
        <taxon>Panicoideae</taxon>
        <taxon>Panicodae</taxon>
        <taxon>Paniceae</taxon>
        <taxon>Cenchrinae</taxon>
        <taxon>Setaria</taxon>
    </lineage>
</organism>
<reference evidence="2" key="1">
    <citation type="journal article" date="2012" name="Nat. Biotechnol.">
        <title>Reference genome sequence of the model plant Setaria.</title>
        <authorList>
            <person name="Bennetzen J.L."/>
            <person name="Schmutz J."/>
            <person name="Wang H."/>
            <person name="Percifield R."/>
            <person name="Hawkins J."/>
            <person name="Pontaroli A.C."/>
            <person name="Estep M."/>
            <person name="Feng L."/>
            <person name="Vaughn J.N."/>
            <person name="Grimwood J."/>
            <person name="Jenkins J."/>
            <person name="Barry K."/>
            <person name="Lindquist E."/>
            <person name="Hellsten U."/>
            <person name="Deshpande S."/>
            <person name="Wang X."/>
            <person name="Wu X."/>
            <person name="Mitros T."/>
            <person name="Triplett J."/>
            <person name="Yang X."/>
            <person name="Ye C.Y."/>
            <person name="Mauro-Herrera M."/>
            <person name="Wang L."/>
            <person name="Li P."/>
            <person name="Sharma M."/>
            <person name="Sharma R."/>
            <person name="Ronald P.C."/>
            <person name="Panaud O."/>
            <person name="Kellogg E.A."/>
            <person name="Brutnell T.P."/>
            <person name="Doust A.N."/>
            <person name="Tuskan G.A."/>
            <person name="Rokhsar D."/>
            <person name="Devos K.M."/>
        </authorList>
    </citation>
    <scope>NUCLEOTIDE SEQUENCE [LARGE SCALE GENOMIC DNA]</scope>
    <source>
        <strain evidence="2">cv. Yugu1</strain>
    </source>
</reference>
<protein>
    <submittedName>
        <fullName evidence="1">Uncharacterized protein</fullName>
    </submittedName>
</protein>
<keyword evidence="2" id="KW-1185">Reference proteome</keyword>
<reference evidence="1" key="2">
    <citation type="submission" date="2018-08" db="UniProtKB">
        <authorList>
            <consortium name="EnsemblPlants"/>
        </authorList>
    </citation>
    <scope>IDENTIFICATION</scope>
    <source>
        <strain evidence="1">Yugu1</strain>
    </source>
</reference>
<dbReference type="Gramene" id="KQK90150">
    <property type="protein sequence ID" value="KQK90150"/>
    <property type="gene ID" value="SETIT_038163mg"/>
</dbReference>
<sequence>MPSSSSSLRKLPGAAPVLLFPTLSPPYLTYACCLLIYAHSSAFAQNLADHIHRNKGNNLPSAPELDPHFFPIFDHQTSLEIAIHILAANHLVSELVQQISCIPI</sequence>
<name>K4AH06_SETIT</name>
<dbReference type="Proteomes" id="UP000004995">
    <property type="component" value="Unassembled WGS sequence"/>
</dbReference>
<evidence type="ECO:0000313" key="2">
    <source>
        <dbReference type="Proteomes" id="UP000004995"/>
    </source>
</evidence>
<dbReference type="EnsemblPlants" id="KQK90150">
    <property type="protein sequence ID" value="KQK90150"/>
    <property type="gene ID" value="SETIT_038163mg"/>
</dbReference>